<dbReference type="EMBL" id="JAPHNI010000019">
    <property type="protein sequence ID" value="KAJ8118440.1"/>
    <property type="molecule type" value="Genomic_DNA"/>
</dbReference>
<evidence type="ECO:0000313" key="1">
    <source>
        <dbReference type="EMBL" id="KAJ8118440.1"/>
    </source>
</evidence>
<comment type="caution">
    <text evidence="1">The sequence shown here is derived from an EMBL/GenBank/DDBJ whole genome shotgun (WGS) entry which is preliminary data.</text>
</comment>
<sequence length="1766" mass="190582">MSTTQQPSRKLAGTYGSASSPLYDLVCIGFSAAQLATAIANQESGADSNVLFLERKPSFSWHSGTHLSRSRMEVPFLYDLASLRNPRSAFSYSCYLLARNRLIEFANSDRLNPLRDEFEDYMKWCAEEFKDQVRYGSEVVGVAPETEDNTVTSWKIAVKDSNGKTYVVRARNVAAPTPGKHISAKAETLTTVDFLAGQRIMPMADYLSRREELRQAFEPRLNVAVVGSSQQTIEILDDLLSCPRLGNITVVTESEDLAPLKVLGEQEPPQPRLCSIWSKPSCDSKAVTESSELIQSIYMRAYEKQVSSKSEYTLRVVIGKDASERCSKANVIIRDTSAAPFSSNGLLQSLNTLVLGCHQLGESFEEVQFKRGAVADARMWLMSANSEGGRSLAKDISLRAGEVDPPTASIAAVASWAGHSARVHLFKRVWKTSSPRDVESVSHTRVRSGFAVTMAIKKPSLTPYFAFFQLLFYANPTWLDKLLVCTGAIFAIAAGVPFPLIGIVFGQLVDDINDVTCSNRENAGGNGDMSSINDKVLLLVYIAIASFSCIYIHLVCWNIASQRLAQRIRDRYLRNLLRQDLAFFDNLQSGEVSSRLNGDISAIEGGTGEKVGVALTCLSFCVTAYIVGFIKNAELAGMLVSLIPAFLLMAVIGGHYVGKYTISLGGYFGSASALASEALSNVGLVHALGANERLEKKFRDHLGSARHAGIRKAIAAATMAGLLYLIAFSASALGYWQGSKRIADTVDGRGNDTIGEIYTVTFILLDGAIVLSQIAPMLPLFGGAISAFDRLRKDIETEPTIDNTSTSAEKPSAVDGKIAFRNVEFTYPSRPDHPVLNGITIDCEAGKLTAIVGLSGSGKSTIASLISRFYDPLAGDVLLDDCNIKDINVKSLRGFISLVPQEPSLLDRSILENIALGLVNSPTHSHFEKILLSNTLADIARDVRNGEDLAQAAEKAGSEVSEILRLVQHAADLADVGVFINKLEFGFATLVGSSGSLVSGGQKQRVALARALVRDPKILILDEATAALDSASEQRIQAAIDRASQGRTVISIAHRLSTIRKASKIIVMKKGDIIEQGTHDELLALDGSYADMIRLQTVKVTDDGASSSRTSLDDEDEIDMAKNKLSTSTVADTDALPAKPTDNAEPSKGANGEIVAKSISKTMGPMVRPYLLLLLLAFLGALVVGGQYSASGLLFGNVMGVMSPCNPSDYIRSQGALLAGMWFMVACVAFLANFTSWATFGLISERLIYKVRVLSMRSLLQQPLQWHESEGRNPSQLLEYITKDGNSLAGFSGSIVGTLFSVVVNFIAAIILSHIVAWRIAVVCLVIVPLLLGAGYMQLRAIGKFTVKHAGAFSSSIGVTIEAVANIRTVHALSIEEEIIQTYRRSLVAPRKEMVKQSFKTNIWLAIANSCGSFIYAFAYWWGSKNIVEGRYDQTAFFIILVSMLLSAQLWGQLFTLAPELSKAKGAISRICGVVDLGDDPSGTASGGSSLDLDSVDKEKRDVEALADPHTPAVAGGGARVVFKDVQFSYPARPGVPVLTSLSLSIQPGQFCALVGPSGAGKSTVLALLERFYSPSAGSISINGVDISRSHGVSFRDDIAYVPQNNVLFQGSIKFNIALGARPGHEPSDAEIQEACELANIHQTIVELPQGYDTECGANGSQLSGGQRQRLSIARALIRKPKLLLLDESTSALDAESEKALELGLERAVKGHGVTVIAIAHRLRTIARADVIFMVDGGKVVDQGRHEDLVQRSESYRVNALHQMLG</sequence>
<reference evidence="1" key="1">
    <citation type="submission" date="2022-11" db="EMBL/GenBank/DDBJ databases">
        <title>Genome Sequence of Boeremia exigua.</title>
        <authorList>
            <person name="Buettner E."/>
        </authorList>
    </citation>
    <scope>NUCLEOTIDE SEQUENCE</scope>
    <source>
        <strain evidence="1">CU02</strain>
    </source>
</reference>
<protein>
    <submittedName>
        <fullName evidence="1">Uncharacterized protein</fullName>
    </submittedName>
</protein>
<evidence type="ECO:0000313" key="2">
    <source>
        <dbReference type="Proteomes" id="UP001153331"/>
    </source>
</evidence>
<gene>
    <name evidence="1" type="ORF">OPT61_g590</name>
</gene>
<dbReference type="Proteomes" id="UP001153331">
    <property type="component" value="Unassembled WGS sequence"/>
</dbReference>
<accession>A0ACC2ITA9</accession>
<name>A0ACC2ITA9_9PLEO</name>
<organism evidence="1 2">
    <name type="scientific">Boeremia exigua</name>
    <dbReference type="NCBI Taxonomy" id="749465"/>
    <lineage>
        <taxon>Eukaryota</taxon>
        <taxon>Fungi</taxon>
        <taxon>Dikarya</taxon>
        <taxon>Ascomycota</taxon>
        <taxon>Pezizomycotina</taxon>
        <taxon>Dothideomycetes</taxon>
        <taxon>Pleosporomycetidae</taxon>
        <taxon>Pleosporales</taxon>
        <taxon>Pleosporineae</taxon>
        <taxon>Didymellaceae</taxon>
        <taxon>Boeremia</taxon>
    </lineage>
</organism>
<keyword evidence="2" id="KW-1185">Reference proteome</keyword>
<proteinExistence type="predicted"/>